<evidence type="ECO:0000256" key="9">
    <source>
        <dbReference type="ARBA" id="ARBA00049940"/>
    </source>
</evidence>
<evidence type="ECO:0000256" key="5">
    <source>
        <dbReference type="ARBA" id="ARBA00023136"/>
    </source>
</evidence>
<evidence type="ECO:0000313" key="11">
    <source>
        <dbReference type="EMBL" id="MDP9807080.1"/>
    </source>
</evidence>
<evidence type="ECO:0000256" key="10">
    <source>
        <dbReference type="HAMAP-Rule" id="MF_00454"/>
    </source>
</evidence>
<reference evidence="11 12" key="1">
    <citation type="submission" date="2023-07" db="EMBL/GenBank/DDBJ databases">
        <title>Sequencing the genomes of 1000 actinobacteria strains.</title>
        <authorList>
            <person name="Klenk H.-P."/>
        </authorList>
    </citation>
    <scope>NUCLEOTIDE SEQUENCE [LARGE SCALE GENOMIC DNA]</scope>
    <source>
        <strain evidence="11 12">DSM 17163</strain>
    </source>
</reference>
<evidence type="ECO:0000313" key="12">
    <source>
        <dbReference type="Proteomes" id="UP001243212"/>
    </source>
</evidence>
<dbReference type="InterPro" id="IPR003691">
    <property type="entry name" value="FluC"/>
</dbReference>
<evidence type="ECO:0000256" key="3">
    <source>
        <dbReference type="ARBA" id="ARBA00022692"/>
    </source>
</evidence>
<dbReference type="Pfam" id="PF02537">
    <property type="entry name" value="CRCB"/>
    <property type="match status" value="1"/>
</dbReference>
<keyword evidence="6 10" id="KW-0407">Ion channel</keyword>
<evidence type="ECO:0000256" key="6">
    <source>
        <dbReference type="ARBA" id="ARBA00023303"/>
    </source>
</evidence>
<keyword evidence="3 10" id="KW-0812">Transmembrane</keyword>
<dbReference type="Proteomes" id="UP001243212">
    <property type="component" value="Unassembled WGS sequence"/>
</dbReference>
<comment type="function">
    <text evidence="9 10">Fluoride-specific ion channel. Important for reducing fluoride concentration in the cell, thus reducing its toxicity.</text>
</comment>
<keyword evidence="10" id="KW-0915">Sodium</keyword>
<accession>A0ABT9NI49</accession>
<feature type="binding site" evidence="10">
    <location>
        <position position="63"/>
    </location>
    <ligand>
        <name>Na(+)</name>
        <dbReference type="ChEBI" id="CHEBI:29101"/>
        <note>structural</note>
    </ligand>
</feature>
<feature type="binding site" evidence="10">
    <location>
        <position position="66"/>
    </location>
    <ligand>
        <name>Na(+)</name>
        <dbReference type="ChEBI" id="CHEBI:29101"/>
        <note>structural</note>
    </ligand>
</feature>
<comment type="activity regulation">
    <text evidence="10">Na(+) is not transported, but it plays an essential structural role and its presence is essential for fluoride channel function.</text>
</comment>
<evidence type="ECO:0000256" key="7">
    <source>
        <dbReference type="ARBA" id="ARBA00035120"/>
    </source>
</evidence>
<evidence type="ECO:0000256" key="1">
    <source>
        <dbReference type="ARBA" id="ARBA00004651"/>
    </source>
</evidence>
<dbReference type="HAMAP" id="MF_00454">
    <property type="entry name" value="FluC"/>
    <property type="match status" value="1"/>
</dbReference>
<feature type="transmembrane region" description="Helical" evidence="10">
    <location>
        <begin position="29"/>
        <end position="48"/>
    </location>
</feature>
<sequence>MNGLLVALGGALGASVRFVLVAGSNNPPAVTFLINIAGAFLLGIIAATTAGRVRLFVGTGVLGGFTTYSAFAVDALSLMSDSILTGLAYAVLTVVVGIVAAAFGLHLVRTIGGER</sequence>
<dbReference type="RefSeq" id="WP_307683253.1">
    <property type="nucleotide sequence ID" value="NZ_JAUSQX010000001.1"/>
</dbReference>
<proteinExistence type="inferred from homology"/>
<keyword evidence="2 10" id="KW-1003">Cell membrane</keyword>
<keyword evidence="10" id="KW-0479">Metal-binding</keyword>
<name>A0ABT9NI49_9ACTO</name>
<dbReference type="EMBL" id="JAUSQX010000001">
    <property type="protein sequence ID" value="MDP9807080.1"/>
    <property type="molecule type" value="Genomic_DNA"/>
</dbReference>
<evidence type="ECO:0000256" key="8">
    <source>
        <dbReference type="ARBA" id="ARBA00035585"/>
    </source>
</evidence>
<comment type="catalytic activity">
    <reaction evidence="8">
        <text>fluoride(in) = fluoride(out)</text>
        <dbReference type="Rhea" id="RHEA:76159"/>
        <dbReference type="ChEBI" id="CHEBI:17051"/>
    </reaction>
    <physiologicalReaction direction="left-to-right" evidence="8">
        <dbReference type="Rhea" id="RHEA:76160"/>
    </physiologicalReaction>
</comment>
<feature type="transmembrane region" description="Helical" evidence="10">
    <location>
        <begin position="55"/>
        <end position="80"/>
    </location>
</feature>
<keyword evidence="5 10" id="KW-0472">Membrane</keyword>
<organism evidence="11 12">
    <name type="scientific">Trueperella bonasi</name>
    <dbReference type="NCBI Taxonomy" id="312286"/>
    <lineage>
        <taxon>Bacteria</taxon>
        <taxon>Bacillati</taxon>
        <taxon>Actinomycetota</taxon>
        <taxon>Actinomycetes</taxon>
        <taxon>Actinomycetales</taxon>
        <taxon>Actinomycetaceae</taxon>
        <taxon>Trueperella</taxon>
    </lineage>
</organism>
<evidence type="ECO:0000256" key="4">
    <source>
        <dbReference type="ARBA" id="ARBA00022989"/>
    </source>
</evidence>
<gene>
    <name evidence="10" type="primary">fluC</name>
    <name evidence="10" type="synonym">crcB</name>
    <name evidence="11" type="ORF">J2S70_001662</name>
</gene>
<comment type="caution">
    <text evidence="11">The sequence shown here is derived from an EMBL/GenBank/DDBJ whole genome shotgun (WGS) entry which is preliminary data.</text>
</comment>
<protein>
    <recommendedName>
        <fullName evidence="10">Fluoride-specific ion channel FluC</fullName>
    </recommendedName>
</protein>
<comment type="similarity">
    <text evidence="7 10">Belongs to the fluoride channel Fluc/FEX (TC 1.A.43) family.</text>
</comment>
<evidence type="ECO:0000256" key="2">
    <source>
        <dbReference type="ARBA" id="ARBA00022475"/>
    </source>
</evidence>
<keyword evidence="12" id="KW-1185">Reference proteome</keyword>
<keyword evidence="10" id="KW-0813">Transport</keyword>
<feature type="transmembrane region" description="Helical" evidence="10">
    <location>
        <begin position="86"/>
        <end position="108"/>
    </location>
</feature>
<keyword evidence="4 10" id="KW-1133">Transmembrane helix</keyword>
<comment type="subcellular location">
    <subcellularLocation>
        <location evidence="1 10">Cell membrane</location>
        <topology evidence="1 10">Multi-pass membrane protein</topology>
    </subcellularLocation>
</comment>
<keyword evidence="10" id="KW-0406">Ion transport</keyword>